<dbReference type="EMBL" id="CP165727">
    <property type="protein sequence ID" value="XDV61909.1"/>
    <property type="molecule type" value="Genomic_DNA"/>
</dbReference>
<evidence type="ECO:0000259" key="3">
    <source>
        <dbReference type="Pfam" id="PF05305"/>
    </source>
</evidence>
<dbReference type="InterPro" id="IPR007969">
    <property type="entry name" value="DUF732"/>
</dbReference>
<evidence type="ECO:0000256" key="2">
    <source>
        <dbReference type="SAM" id="SignalP"/>
    </source>
</evidence>
<feature type="region of interest" description="Disordered" evidence="1">
    <location>
        <begin position="22"/>
        <end position="66"/>
    </location>
</feature>
<dbReference type="AlphaFoldDB" id="A0AB39XVL8"/>
<organism evidence="4">
    <name type="scientific">Streptomyces sp. R33</name>
    <dbReference type="NCBI Taxonomy" id="3238629"/>
    <lineage>
        <taxon>Bacteria</taxon>
        <taxon>Bacillati</taxon>
        <taxon>Actinomycetota</taxon>
        <taxon>Actinomycetes</taxon>
        <taxon>Kitasatosporales</taxon>
        <taxon>Streptomycetaceae</taxon>
        <taxon>Streptomyces</taxon>
    </lineage>
</organism>
<accession>A0AB39XVL8</accession>
<feature type="domain" description="DUF732" evidence="3">
    <location>
        <begin position="70"/>
        <end position="141"/>
    </location>
</feature>
<sequence>MKRTTAIAVLVAATLAASLTACGDSSDDKAAPSTPPTATTTAPKPAQSATASAGKPVNGIPPKPTGAEREAYLAAIKAVALNAAADPDKAIDAGRNQCSALNGGAQNVDHSAAQRFGNDAHPLTDGQGKAINVALRATMCPAS</sequence>
<dbReference type="RefSeq" id="WP_369776657.1">
    <property type="nucleotide sequence ID" value="NZ_CP165727.1"/>
</dbReference>
<feature type="signal peptide" evidence="2">
    <location>
        <begin position="1"/>
        <end position="23"/>
    </location>
</feature>
<keyword evidence="2" id="KW-0732">Signal</keyword>
<evidence type="ECO:0000313" key="4">
    <source>
        <dbReference type="EMBL" id="XDV61909.1"/>
    </source>
</evidence>
<name>A0AB39XVL8_9ACTN</name>
<evidence type="ECO:0000256" key="1">
    <source>
        <dbReference type="SAM" id="MobiDB-lite"/>
    </source>
</evidence>
<feature type="compositionally biased region" description="Low complexity" evidence="1">
    <location>
        <begin position="36"/>
        <end position="53"/>
    </location>
</feature>
<protein>
    <submittedName>
        <fullName evidence="4">DUF732 domain-containing protein</fullName>
    </submittedName>
</protein>
<dbReference type="Pfam" id="PF05305">
    <property type="entry name" value="DUF732"/>
    <property type="match status" value="1"/>
</dbReference>
<feature type="chain" id="PRO_5044241716" evidence="2">
    <location>
        <begin position="24"/>
        <end position="143"/>
    </location>
</feature>
<dbReference type="PROSITE" id="PS51257">
    <property type="entry name" value="PROKAR_LIPOPROTEIN"/>
    <property type="match status" value="1"/>
</dbReference>
<gene>
    <name evidence="4" type="ORF">AB5J51_02625</name>
</gene>
<proteinExistence type="predicted"/>
<reference evidence="4" key="1">
    <citation type="submission" date="2024-08" db="EMBL/GenBank/DDBJ databases">
        <authorList>
            <person name="Yu S.T."/>
        </authorList>
    </citation>
    <scope>NUCLEOTIDE SEQUENCE</scope>
    <source>
        <strain evidence="4">R33</strain>
    </source>
</reference>